<accession>A0ABT6ELK8</accession>
<evidence type="ECO:0000313" key="1">
    <source>
        <dbReference type="EMBL" id="MDG1646268.1"/>
    </source>
</evidence>
<dbReference type="RefSeq" id="WP_153650542.1">
    <property type="nucleotide sequence ID" value="NZ_JAPQEX020000003.1"/>
</dbReference>
<dbReference type="EMBL" id="JAPQEX020000003">
    <property type="protein sequence ID" value="MDG1646268.1"/>
    <property type="molecule type" value="Genomic_DNA"/>
</dbReference>
<keyword evidence="2" id="KW-1185">Reference proteome</keyword>
<name>A0ABT6ELK8_9ENTR</name>
<gene>
    <name evidence="1" type="ORF">OXR69_031145</name>
</gene>
<dbReference type="Proteomes" id="UP001075001">
    <property type="component" value="Unassembled WGS sequence"/>
</dbReference>
<organism evidence="1 2">
    <name type="scientific">Klebsiella huaxiensis</name>
    <dbReference type="NCBI Taxonomy" id="2153354"/>
    <lineage>
        <taxon>Bacteria</taxon>
        <taxon>Pseudomonadati</taxon>
        <taxon>Pseudomonadota</taxon>
        <taxon>Gammaproteobacteria</taxon>
        <taxon>Enterobacterales</taxon>
        <taxon>Enterobacteriaceae</taxon>
        <taxon>Klebsiella/Raoultella group</taxon>
        <taxon>Klebsiella</taxon>
    </lineage>
</organism>
<reference evidence="1" key="1">
    <citation type="submission" date="2023-03" db="EMBL/GenBank/DDBJ databases">
        <title>identification of new KPC variant in Klebsiella huaxiensis from the Hospital Sewage Samples in China.</title>
        <authorList>
            <person name="Wu Y."/>
        </authorList>
    </citation>
    <scope>NUCLEOTIDE SEQUENCE</scope>
    <source>
        <strain evidence="1">ZR-9</strain>
    </source>
</reference>
<protein>
    <recommendedName>
        <fullName evidence="3">Dopa decarboxylase protein remnant</fullName>
    </recommendedName>
</protein>
<geneLocation type="plasmid" evidence="1">
    <name>pZRKH-FIA</name>
</geneLocation>
<comment type="caution">
    <text evidence="1">The sequence shown here is derived from an EMBL/GenBank/DDBJ whole genome shotgun (WGS) entry which is preliminary data.</text>
</comment>
<evidence type="ECO:0008006" key="3">
    <source>
        <dbReference type="Google" id="ProtNLM"/>
    </source>
</evidence>
<evidence type="ECO:0000313" key="2">
    <source>
        <dbReference type="Proteomes" id="UP001075001"/>
    </source>
</evidence>
<sequence length="117" mass="13194">MSTQNVNVKPSTKESTTLRTDGFVRNIHSRNPFDVIRADVVLARIEKQANRGCGQHYEIYESRLLGMAMHYLTELPLKDRPVLMGAAAKRGYLLTLAEEERAHGECADLMNELAADY</sequence>
<keyword evidence="1" id="KW-0614">Plasmid</keyword>
<proteinExistence type="predicted"/>